<gene>
    <name evidence="8" type="ORF">NP493_150g03003</name>
</gene>
<evidence type="ECO:0000256" key="7">
    <source>
        <dbReference type="SAM" id="Phobius"/>
    </source>
</evidence>
<dbReference type="PANTHER" id="PTHR14948">
    <property type="entry name" value="NG5"/>
    <property type="match status" value="1"/>
</dbReference>
<feature type="compositionally biased region" description="Pro residues" evidence="6">
    <location>
        <begin position="39"/>
        <end position="48"/>
    </location>
</feature>
<reference evidence="8" key="1">
    <citation type="journal article" date="2023" name="Mol. Biol. Evol.">
        <title>Third-Generation Sequencing Reveals the Adaptive Role of the Epigenome in Three Deep-Sea Polychaetes.</title>
        <authorList>
            <person name="Perez M."/>
            <person name="Aroh O."/>
            <person name="Sun Y."/>
            <person name="Lan Y."/>
            <person name="Juniper S.K."/>
            <person name="Young C.R."/>
            <person name="Angers B."/>
            <person name="Qian P.Y."/>
        </authorList>
    </citation>
    <scope>NUCLEOTIDE SEQUENCE</scope>
    <source>
        <strain evidence="8">R07B-5</strain>
    </source>
</reference>
<evidence type="ECO:0000256" key="5">
    <source>
        <dbReference type="ARBA" id="ARBA00023136"/>
    </source>
</evidence>
<protein>
    <submittedName>
        <fullName evidence="8">Uncharacterized protein</fullName>
    </submittedName>
</protein>
<feature type="compositionally biased region" description="Polar residues" evidence="6">
    <location>
        <begin position="284"/>
        <end position="294"/>
    </location>
</feature>
<comment type="subcellular location">
    <subcellularLocation>
        <location evidence="1">Membrane</location>
    </subcellularLocation>
</comment>
<evidence type="ECO:0000256" key="4">
    <source>
        <dbReference type="ARBA" id="ARBA00022989"/>
    </source>
</evidence>
<feature type="compositionally biased region" description="Low complexity" evidence="6">
    <location>
        <begin position="114"/>
        <end position="127"/>
    </location>
</feature>
<keyword evidence="3 7" id="KW-0812">Transmembrane</keyword>
<dbReference type="AlphaFoldDB" id="A0AAD9UFY5"/>
<dbReference type="InterPro" id="IPR051423">
    <property type="entry name" value="CD225/Dispanin"/>
</dbReference>
<keyword evidence="9" id="KW-1185">Reference proteome</keyword>
<feature type="transmembrane region" description="Helical" evidence="7">
    <location>
        <begin position="368"/>
        <end position="389"/>
    </location>
</feature>
<name>A0AAD9UFY5_RIDPI</name>
<dbReference type="Proteomes" id="UP001209878">
    <property type="component" value="Unassembled WGS sequence"/>
</dbReference>
<feature type="compositionally biased region" description="Acidic residues" evidence="6">
    <location>
        <begin position="265"/>
        <end position="275"/>
    </location>
</feature>
<dbReference type="Pfam" id="PF04505">
    <property type="entry name" value="CD225"/>
    <property type="match status" value="1"/>
</dbReference>
<proteinExistence type="inferred from homology"/>
<feature type="compositionally biased region" description="Polar residues" evidence="6">
    <location>
        <begin position="213"/>
        <end position="232"/>
    </location>
</feature>
<comment type="caution">
    <text evidence="8">The sequence shown here is derived from an EMBL/GenBank/DDBJ whole genome shotgun (WGS) entry which is preliminary data.</text>
</comment>
<sequence length="398" mass="42588">MDSTSNEDIAVQASKEMVGNGTIDSGVAGDNDSNSSSTPPAPPLPPPSFQSQPSVTDDTPPPEPQAAANDDNNDDNNDDGSQGDIRYKLMQIYKPKDSGPVDTTAPLPELNHSTPATPTTVYPAVIPDENTTEPDAVCTNEDGENETAKEADDDYTYEEEAEDNDTQEESAEDTRVKTDLGDPAQVAEIVAMMNSSRPSTPPPAEAHEEDAVNSDTRCSTPRTAELDATNSDTPPPAESPNISDRGSRGSYRGSRGSQSYPIDVYTEDDDFETVPDEQPPPAYSTASTVENGQTRSHDVVDTKVPMTEKTPKPKVSKKGMPNNYMKLSVCACLCNVLVGIVAITFAIKSKDAWKEGKKAKARSNGLNALFCALFGIFSFMAIVGIVLWLEVITDKSGL</sequence>
<feature type="region of interest" description="Disordered" evidence="6">
    <location>
        <begin position="1"/>
        <end position="295"/>
    </location>
</feature>
<dbReference type="PANTHER" id="PTHR14948:SF25">
    <property type="entry name" value="DUF4190 DOMAIN-CONTAINING PROTEIN"/>
    <property type="match status" value="1"/>
</dbReference>
<feature type="compositionally biased region" description="Acidic residues" evidence="6">
    <location>
        <begin position="141"/>
        <end position="171"/>
    </location>
</feature>
<keyword evidence="4 7" id="KW-1133">Transmembrane helix</keyword>
<dbReference type="InterPro" id="IPR007593">
    <property type="entry name" value="CD225/Dispanin_fam"/>
</dbReference>
<evidence type="ECO:0000256" key="1">
    <source>
        <dbReference type="ARBA" id="ARBA00004370"/>
    </source>
</evidence>
<evidence type="ECO:0000256" key="2">
    <source>
        <dbReference type="ARBA" id="ARBA00006843"/>
    </source>
</evidence>
<dbReference type="GO" id="GO:0016020">
    <property type="term" value="C:membrane"/>
    <property type="evidence" value="ECO:0007669"/>
    <property type="project" value="UniProtKB-SubCell"/>
</dbReference>
<comment type="similarity">
    <text evidence="2">Belongs to the CD225/Dispanin family.</text>
</comment>
<keyword evidence="5 7" id="KW-0472">Membrane</keyword>
<feature type="compositionally biased region" description="Low complexity" evidence="6">
    <location>
        <begin position="248"/>
        <end position="257"/>
    </location>
</feature>
<accession>A0AAD9UFY5</accession>
<dbReference type="EMBL" id="JAODUO010000150">
    <property type="protein sequence ID" value="KAK2187926.1"/>
    <property type="molecule type" value="Genomic_DNA"/>
</dbReference>
<evidence type="ECO:0000313" key="9">
    <source>
        <dbReference type="Proteomes" id="UP001209878"/>
    </source>
</evidence>
<evidence type="ECO:0000256" key="3">
    <source>
        <dbReference type="ARBA" id="ARBA00022692"/>
    </source>
</evidence>
<evidence type="ECO:0000256" key="6">
    <source>
        <dbReference type="SAM" id="MobiDB-lite"/>
    </source>
</evidence>
<feature type="transmembrane region" description="Helical" evidence="7">
    <location>
        <begin position="324"/>
        <end position="347"/>
    </location>
</feature>
<organism evidence="8 9">
    <name type="scientific">Ridgeia piscesae</name>
    <name type="common">Tubeworm</name>
    <dbReference type="NCBI Taxonomy" id="27915"/>
    <lineage>
        <taxon>Eukaryota</taxon>
        <taxon>Metazoa</taxon>
        <taxon>Spiralia</taxon>
        <taxon>Lophotrochozoa</taxon>
        <taxon>Annelida</taxon>
        <taxon>Polychaeta</taxon>
        <taxon>Sedentaria</taxon>
        <taxon>Canalipalpata</taxon>
        <taxon>Sabellida</taxon>
        <taxon>Siboglinidae</taxon>
        <taxon>Ridgeia</taxon>
    </lineage>
</organism>
<evidence type="ECO:0000313" key="8">
    <source>
        <dbReference type="EMBL" id="KAK2187926.1"/>
    </source>
</evidence>